<keyword evidence="3" id="KW-1185">Reference proteome</keyword>
<dbReference type="AlphaFoldDB" id="A0A124E2W4"/>
<feature type="transmembrane region" description="Helical" evidence="1">
    <location>
        <begin position="202"/>
        <end position="220"/>
    </location>
</feature>
<dbReference type="Pfam" id="PF20401">
    <property type="entry name" value="Rhomboid_2"/>
    <property type="match status" value="1"/>
</dbReference>
<dbReference type="EMBL" id="BCSY01000079">
    <property type="protein sequence ID" value="GAS98088.1"/>
    <property type="molecule type" value="Genomic_DNA"/>
</dbReference>
<feature type="transmembrane region" description="Helical" evidence="1">
    <location>
        <begin position="226"/>
        <end position="248"/>
    </location>
</feature>
<feature type="transmembrane region" description="Helical" evidence="1">
    <location>
        <begin position="153"/>
        <end position="169"/>
    </location>
</feature>
<dbReference type="OrthoDB" id="2242583at2"/>
<proteinExistence type="predicted"/>
<reference evidence="3" key="1">
    <citation type="journal article" date="2016" name="Genome Announc.">
        <title>Draft Genome Sequences of Five Rapidly Growing Mycobacterium Species, M. thermoresistibile, M. fortuitum subsp. acetamidolyticum, M. canariasense, M. brisbanense, and M. novocastrense.</title>
        <authorList>
            <person name="Katahira K."/>
            <person name="Ogura Y."/>
            <person name="Gotoh Y."/>
            <person name="Hayashi T."/>
        </authorList>
    </citation>
    <scope>NUCLEOTIDE SEQUENCE [LARGE SCALE GENOMIC DNA]</scope>
    <source>
        <strain evidence="3">JCM15298</strain>
    </source>
</reference>
<dbReference type="Proteomes" id="UP000069443">
    <property type="component" value="Unassembled WGS sequence"/>
</dbReference>
<reference evidence="3" key="2">
    <citation type="submission" date="2016-02" db="EMBL/GenBank/DDBJ databases">
        <title>Draft genome sequence of five rapidly growing Mycobacterium species.</title>
        <authorList>
            <person name="Katahira K."/>
            <person name="Gotou Y."/>
            <person name="Iida K."/>
            <person name="Ogura Y."/>
            <person name="Hayashi T."/>
        </authorList>
    </citation>
    <scope>NUCLEOTIDE SEQUENCE [LARGE SCALE GENOMIC DNA]</scope>
    <source>
        <strain evidence="3">JCM15298</strain>
    </source>
</reference>
<comment type="caution">
    <text evidence="2">The sequence shown here is derived from an EMBL/GenBank/DDBJ whole genome shotgun (WGS) entry which is preliminary data.</text>
</comment>
<keyword evidence="1" id="KW-1133">Transmembrane helix</keyword>
<keyword evidence="1" id="KW-0472">Membrane</keyword>
<feature type="transmembrane region" description="Helical" evidence="1">
    <location>
        <begin position="126"/>
        <end position="146"/>
    </location>
</feature>
<evidence type="ECO:0000313" key="3">
    <source>
        <dbReference type="Proteomes" id="UP000069443"/>
    </source>
</evidence>
<evidence type="ECO:0000313" key="2">
    <source>
        <dbReference type="EMBL" id="GAS98088.1"/>
    </source>
</evidence>
<organism evidence="2 3">
    <name type="scientific">Mycolicibacterium canariasense</name>
    <name type="common">Mycobacterium canariasense</name>
    <dbReference type="NCBI Taxonomy" id="228230"/>
    <lineage>
        <taxon>Bacteria</taxon>
        <taxon>Bacillati</taxon>
        <taxon>Actinomycetota</taxon>
        <taxon>Actinomycetes</taxon>
        <taxon>Mycobacteriales</taxon>
        <taxon>Mycobacteriaceae</taxon>
        <taxon>Mycolicibacterium</taxon>
    </lineage>
</organism>
<protein>
    <submittedName>
        <fullName evidence="2">Transmembrane protein</fullName>
    </submittedName>
</protein>
<evidence type="ECO:0000256" key="1">
    <source>
        <dbReference type="SAM" id="Phobius"/>
    </source>
</evidence>
<dbReference type="InterPro" id="IPR046862">
    <property type="entry name" value="Rhomboid_2"/>
</dbReference>
<sequence>MPVKWVWSLRVTIGYAAALVTVAAILAALGPTVHDRVIRHASTNLHNLAHGRVGTLLGSAFVVDVGAMALWLPGLVCLLALAELLWRSRKLLATFLIAHIGATLVIAAALAVAVQQGWMPRSITRATDVGMSYGAMGVLGMLTAAIPPRWRPAWLCWWITLGAAVVAASRDFTDAGHLVALLLGMLVSTRLGGPARWTRPRLGLLAVGSLFGYLVVVAYAPAVATAIAAAAALAAGARPAVAMIAGWLSRLNDKASPRISRKKP</sequence>
<dbReference type="STRING" id="228230.RMCC_5053"/>
<name>A0A124E2W4_MYCCR</name>
<dbReference type="RefSeq" id="WP_062658936.1">
    <property type="nucleotide sequence ID" value="NZ_BCSY01000079.1"/>
</dbReference>
<feature type="transmembrane region" description="Helical" evidence="1">
    <location>
        <begin position="53"/>
        <end position="79"/>
    </location>
</feature>
<keyword evidence="1 2" id="KW-0812">Transmembrane</keyword>
<gene>
    <name evidence="2" type="ORF">RMCC_5053</name>
</gene>
<feature type="transmembrane region" description="Helical" evidence="1">
    <location>
        <begin position="12"/>
        <end position="33"/>
    </location>
</feature>
<feature type="transmembrane region" description="Helical" evidence="1">
    <location>
        <begin position="175"/>
        <end position="193"/>
    </location>
</feature>
<accession>A0A124E2W4</accession>
<feature type="transmembrane region" description="Helical" evidence="1">
    <location>
        <begin position="91"/>
        <end position="114"/>
    </location>
</feature>